<dbReference type="RefSeq" id="WP_225699117.1">
    <property type="nucleotide sequence ID" value="NZ_JAIXNE010000005.1"/>
</dbReference>
<keyword evidence="8 9" id="KW-0413">Isomerase</keyword>
<reference evidence="11" key="1">
    <citation type="submission" date="2021-09" db="EMBL/GenBank/DDBJ databases">
        <title>Fulvivirga sp. isolated from coastal sediment.</title>
        <authorList>
            <person name="Yu H."/>
        </authorList>
    </citation>
    <scope>NUCLEOTIDE SEQUENCE</scope>
    <source>
        <strain evidence="11">1062</strain>
    </source>
</reference>
<dbReference type="CDD" id="cd05247">
    <property type="entry name" value="UDP_G4E_1_SDR_e"/>
    <property type="match status" value="1"/>
</dbReference>
<comment type="caution">
    <text evidence="11">The sequence shown here is derived from an EMBL/GenBank/DDBJ whole genome shotgun (WGS) entry which is preliminary data.</text>
</comment>
<keyword evidence="7 9" id="KW-0520">NAD</keyword>
<dbReference type="Gene3D" id="3.40.50.720">
    <property type="entry name" value="NAD(P)-binding Rossmann-like Domain"/>
    <property type="match status" value="1"/>
</dbReference>
<keyword evidence="9" id="KW-0119">Carbohydrate metabolism</keyword>
<dbReference type="PANTHER" id="PTHR43725:SF47">
    <property type="entry name" value="UDP-GLUCOSE 4-EPIMERASE"/>
    <property type="match status" value="1"/>
</dbReference>
<dbReference type="SUPFAM" id="SSF51735">
    <property type="entry name" value="NAD(P)-binding Rossmann-fold domains"/>
    <property type="match status" value="1"/>
</dbReference>
<evidence type="ECO:0000313" key="11">
    <source>
        <dbReference type="EMBL" id="MCA6078263.1"/>
    </source>
</evidence>
<dbReference type="InterPro" id="IPR036291">
    <property type="entry name" value="NAD(P)-bd_dom_sf"/>
</dbReference>
<dbReference type="GO" id="GO:0006012">
    <property type="term" value="P:galactose metabolic process"/>
    <property type="evidence" value="ECO:0007669"/>
    <property type="project" value="InterPro"/>
</dbReference>
<dbReference type="NCBIfam" id="TIGR01179">
    <property type="entry name" value="galE"/>
    <property type="match status" value="1"/>
</dbReference>
<evidence type="ECO:0000256" key="1">
    <source>
        <dbReference type="ARBA" id="ARBA00000083"/>
    </source>
</evidence>
<gene>
    <name evidence="11" type="primary">galE</name>
    <name evidence="11" type="ORF">LDX50_25550</name>
</gene>
<accession>A0A9X1HWC7</accession>
<feature type="domain" description="NAD(P)-binding" evidence="10">
    <location>
        <begin position="6"/>
        <end position="329"/>
    </location>
</feature>
<name>A0A9X1HWC7_9BACT</name>
<dbReference type="Proteomes" id="UP001139409">
    <property type="component" value="Unassembled WGS sequence"/>
</dbReference>
<dbReference type="InterPro" id="IPR005886">
    <property type="entry name" value="UDP_G4E"/>
</dbReference>
<dbReference type="GO" id="GO:0003978">
    <property type="term" value="F:UDP-glucose 4-epimerase activity"/>
    <property type="evidence" value="ECO:0007669"/>
    <property type="project" value="UniProtKB-UniRule"/>
</dbReference>
<comment type="pathway">
    <text evidence="3 9">Carbohydrate metabolism; galactose metabolism.</text>
</comment>
<dbReference type="PRINTS" id="PR01713">
    <property type="entry name" value="NUCEPIMERASE"/>
</dbReference>
<evidence type="ECO:0000256" key="8">
    <source>
        <dbReference type="ARBA" id="ARBA00023235"/>
    </source>
</evidence>
<evidence type="ECO:0000256" key="5">
    <source>
        <dbReference type="ARBA" id="ARBA00013189"/>
    </source>
</evidence>
<evidence type="ECO:0000256" key="3">
    <source>
        <dbReference type="ARBA" id="ARBA00004947"/>
    </source>
</evidence>
<comment type="catalytic activity">
    <reaction evidence="1 9">
        <text>UDP-alpha-D-glucose = UDP-alpha-D-galactose</text>
        <dbReference type="Rhea" id="RHEA:22168"/>
        <dbReference type="ChEBI" id="CHEBI:58885"/>
        <dbReference type="ChEBI" id="CHEBI:66914"/>
        <dbReference type="EC" id="5.1.3.2"/>
    </reaction>
</comment>
<dbReference type="Pfam" id="PF16363">
    <property type="entry name" value="GDP_Man_Dehyd"/>
    <property type="match status" value="1"/>
</dbReference>
<evidence type="ECO:0000256" key="2">
    <source>
        <dbReference type="ARBA" id="ARBA00001911"/>
    </source>
</evidence>
<comment type="subunit">
    <text evidence="9">Homodimer.</text>
</comment>
<dbReference type="AlphaFoldDB" id="A0A9X1HWC7"/>
<evidence type="ECO:0000256" key="7">
    <source>
        <dbReference type="ARBA" id="ARBA00023027"/>
    </source>
</evidence>
<evidence type="ECO:0000256" key="9">
    <source>
        <dbReference type="RuleBase" id="RU366046"/>
    </source>
</evidence>
<comment type="similarity">
    <text evidence="4 9">Belongs to the NAD(P)-dependent epimerase/dehydratase family.</text>
</comment>
<evidence type="ECO:0000259" key="10">
    <source>
        <dbReference type="Pfam" id="PF16363"/>
    </source>
</evidence>
<proteinExistence type="inferred from homology"/>
<evidence type="ECO:0000256" key="6">
    <source>
        <dbReference type="ARBA" id="ARBA00018569"/>
    </source>
</evidence>
<dbReference type="Gene3D" id="3.90.25.10">
    <property type="entry name" value="UDP-galactose 4-epimerase, domain 1"/>
    <property type="match status" value="1"/>
</dbReference>
<organism evidence="11 12">
    <name type="scientific">Fulvivirga sedimenti</name>
    <dbReference type="NCBI Taxonomy" id="2879465"/>
    <lineage>
        <taxon>Bacteria</taxon>
        <taxon>Pseudomonadati</taxon>
        <taxon>Bacteroidota</taxon>
        <taxon>Cytophagia</taxon>
        <taxon>Cytophagales</taxon>
        <taxon>Fulvivirgaceae</taxon>
        <taxon>Fulvivirga</taxon>
    </lineage>
</organism>
<dbReference type="PANTHER" id="PTHR43725">
    <property type="entry name" value="UDP-GLUCOSE 4-EPIMERASE"/>
    <property type="match status" value="1"/>
</dbReference>
<dbReference type="InterPro" id="IPR016040">
    <property type="entry name" value="NAD(P)-bd_dom"/>
</dbReference>
<dbReference type="EC" id="5.1.3.2" evidence="5 9"/>
<protein>
    <recommendedName>
        <fullName evidence="6 9">UDP-glucose 4-epimerase</fullName>
        <ecNumber evidence="5 9">5.1.3.2</ecNumber>
    </recommendedName>
</protein>
<comment type="cofactor">
    <cofactor evidence="2 9">
        <name>NAD(+)</name>
        <dbReference type="ChEBI" id="CHEBI:57540"/>
    </cofactor>
</comment>
<keyword evidence="12" id="KW-1185">Reference proteome</keyword>
<evidence type="ECO:0000313" key="12">
    <source>
        <dbReference type="Proteomes" id="UP001139409"/>
    </source>
</evidence>
<dbReference type="GO" id="GO:0005829">
    <property type="term" value="C:cytosol"/>
    <property type="evidence" value="ECO:0007669"/>
    <property type="project" value="TreeGrafter"/>
</dbReference>
<evidence type="ECO:0000256" key="4">
    <source>
        <dbReference type="ARBA" id="ARBA00007637"/>
    </source>
</evidence>
<sequence>MPNKIIVTGGAGYIGSHTCVELSKIGVEPVIIDNFSNSETYIVDRIRELSQTEIHLVQGDCTDSEFLKSVFGSYSDVAGIIHFAAFKAVGESSAFPLKYYQNNIDSTIAVLKAMESSNIPNLVFSSSCTVYGQPEVLPVTESSPIQPAESPYGRTKQICEDMLKDYRRAGNAVNIVSLRYFNPIGAHPSGLIGELPLGVPNNLVPFITQTAIGKRKQLTVFGKDYNTPDGTCIRDYIHVVDLARAHVAAIEFLSNLQEKGSYHLFNLGTGEGSSVQEVIDTFEKVSGVKLPYTYGERRPGDVEKVYADVSKAETELNWKCEYSLADSLRDAWNWEKLINEQKA</sequence>
<dbReference type="EMBL" id="JAIXNE010000005">
    <property type="protein sequence ID" value="MCA6078263.1"/>
    <property type="molecule type" value="Genomic_DNA"/>
</dbReference>